<dbReference type="Pfam" id="PF04828">
    <property type="entry name" value="GFA"/>
    <property type="match status" value="1"/>
</dbReference>
<evidence type="ECO:0000313" key="6">
    <source>
        <dbReference type="EMBL" id="MEE7459082.1"/>
    </source>
</evidence>
<keyword evidence="2" id="KW-0479">Metal-binding</keyword>
<evidence type="ECO:0000313" key="7">
    <source>
        <dbReference type="Proteomes" id="UP001349262"/>
    </source>
</evidence>
<accession>A0ABU7TEK6</accession>
<dbReference type="EMBL" id="MLBY01000005">
    <property type="protein sequence ID" value="MEE7459082.1"/>
    <property type="molecule type" value="Genomic_DNA"/>
</dbReference>
<keyword evidence="4" id="KW-0456">Lyase</keyword>
<gene>
    <name evidence="6" type="ORF">MRSR164_20530</name>
</gene>
<evidence type="ECO:0000256" key="3">
    <source>
        <dbReference type="ARBA" id="ARBA00022833"/>
    </source>
</evidence>
<reference evidence="6 7" key="1">
    <citation type="journal article" date="2012" name="Genet. Mol. Biol.">
        <title>Analysis of 16S rRNA and mxaF genes revealing insights into Methylobacterium niche-specific plant association.</title>
        <authorList>
            <person name="Dourado M.N."/>
            <person name="Andreote F.D."/>
            <person name="Dini-Andreote F."/>
            <person name="Conti R."/>
            <person name="Araujo J.M."/>
            <person name="Araujo W.L."/>
        </authorList>
    </citation>
    <scope>NUCLEOTIDE SEQUENCE [LARGE SCALE GENOMIC DNA]</scope>
    <source>
        <strain evidence="6 7">SR1.6/4</strain>
    </source>
</reference>
<proteinExistence type="inferred from homology"/>
<dbReference type="SUPFAM" id="SSF51316">
    <property type="entry name" value="Mss4-like"/>
    <property type="match status" value="1"/>
</dbReference>
<comment type="caution">
    <text evidence="6">The sequence shown here is derived from an EMBL/GenBank/DDBJ whole genome shotgun (WGS) entry which is preliminary data.</text>
</comment>
<dbReference type="InterPro" id="IPR011057">
    <property type="entry name" value="Mss4-like_sf"/>
</dbReference>
<sequence length="131" mass="14306">MLTGRCHCGAITYEMASEVLHSALCHCSDCRRHAGAPMVGWAMVPAGQVTISGEPAVYASSEHGRRHFCGQCGTGLFYVNEQMLPGMIDVQTGTLDTPEALPPQAHIQVAERIAWMAEAHELPRFERYPPV</sequence>
<keyword evidence="7" id="KW-1185">Reference proteome</keyword>
<protein>
    <submittedName>
        <fullName evidence="6">Aldehyde-activating protein</fullName>
    </submittedName>
</protein>
<keyword evidence="3" id="KW-0862">Zinc</keyword>
<dbReference type="Proteomes" id="UP001349262">
    <property type="component" value="Unassembled WGS sequence"/>
</dbReference>
<feature type="domain" description="CENP-V/GFA" evidence="5">
    <location>
        <begin position="2"/>
        <end position="105"/>
    </location>
</feature>
<name>A0ABU7TEK6_9HYPH</name>
<dbReference type="PANTHER" id="PTHR33337">
    <property type="entry name" value="GFA DOMAIN-CONTAINING PROTEIN"/>
    <property type="match status" value="1"/>
</dbReference>
<dbReference type="PROSITE" id="PS51891">
    <property type="entry name" value="CENP_V_GFA"/>
    <property type="match status" value="1"/>
</dbReference>
<evidence type="ECO:0000256" key="1">
    <source>
        <dbReference type="ARBA" id="ARBA00005495"/>
    </source>
</evidence>
<organism evidence="6 7">
    <name type="scientific">Methylobacterium radiotolerans</name>
    <dbReference type="NCBI Taxonomy" id="31998"/>
    <lineage>
        <taxon>Bacteria</taxon>
        <taxon>Pseudomonadati</taxon>
        <taxon>Pseudomonadota</taxon>
        <taxon>Alphaproteobacteria</taxon>
        <taxon>Hyphomicrobiales</taxon>
        <taxon>Methylobacteriaceae</taxon>
        <taxon>Methylobacterium</taxon>
    </lineage>
</organism>
<evidence type="ECO:0000259" key="5">
    <source>
        <dbReference type="PROSITE" id="PS51891"/>
    </source>
</evidence>
<dbReference type="PANTHER" id="PTHR33337:SF40">
    <property type="entry name" value="CENP-V_GFA DOMAIN-CONTAINING PROTEIN-RELATED"/>
    <property type="match status" value="1"/>
</dbReference>
<evidence type="ECO:0000256" key="2">
    <source>
        <dbReference type="ARBA" id="ARBA00022723"/>
    </source>
</evidence>
<evidence type="ECO:0000256" key="4">
    <source>
        <dbReference type="ARBA" id="ARBA00023239"/>
    </source>
</evidence>
<comment type="similarity">
    <text evidence="1">Belongs to the Gfa family.</text>
</comment>
<dbReference type="Gene3D" id="3.90.1590.10">
    <property type="entry name" value="glutathione-dependent formaldehyde- activating enzyme (gfa)"/>
    <property type="match status" value="1"/>
</dbReference>
<dbReference type="InterPro" id="IPR006913">
    <property type="entry name" value="CENP-V/GFA"/>
</dbReference>